<feature type="domain" description="Protein kinase" evidence="1">
    <location>
        <begin position="42"/>
        <end position="373"/>
    </location>
</feature>
<dbReference type="InterPro" id="IPR008271">
    <property type="entry name" value="Ser/Thr_kinase_AS"/>
</dbReference>
<dbReference type="Pfam" id="PF00069">
    <property type="entry name" value="Pkinase"/>
    <property type="match status" value="1"/>
</dbReference>
<dbReference type="InterPro" id="IPR000719">
    <property type="entry name" value="Prot_kinase_dom"/>
</dbReference>
<dbReference type="EMBL" id="JBEFKJ010000011">
    <property type="protein sequence ID" value="KAL2043416.1"/>
    <property type="molecule type" value="Genomic_DNA"/>
</dbReference>
<reference evidence="2 3" key="1">
    <citation type="submission" date="2024-09" db="EMBL/GenBank/DDBJ databases">
        <title>Rethinking Asexuality: The Enigmatic Case of Functional Sexual Genes in Lepraria (Stereocaulaceae).</title>
        <authorList>
            <person name="Doellman M."/>
            <person name="Sun Y."/>
            <person name="Barcenas-Pena A."/>
            <person name="Lumbsch H.T."/>
            <person name="Grewe F."/>
        </authorList>
    </citation>
    <scope>NUCLEOTIDE SEQUENCE [LARGE SCALE GENOMIC DNA]</scope>
    <source>
        <strain evidence="2 3">Mercado 3170</strain>
    </source>
</reference>
<gene>
    <name evidence="2" type="ORF">N7G274_003722</name>
</gene>
<dbReference type="SMART" id="SM00220">
    <property type="entry name" value="S_TKc"/>
    <property type="match status" value="1"/>
</dbReference>
<dbReference type="Gene3D" id="1.10.510.10">
    <property type="entry name" value="Transferase(Phosphotransferase) domain 1"/>
    <property type="match status" value="1"/>
</dbReference>
<dbReference type="PROSITE" id="PS00108">
    <property type="entry name" value="PROTEIN_KINASE_ST"/>
    <property type="match status" value="1"/>
</dbReference>
<evidence type="ECO:0000313" key="3">
    <source>
        <dbReference type="Proteomes" id="UP001590950"/>
    </source>
</evidence>
<comment type="caution">
    <text evidence="2">The sequence shown here is derived from an EMBL/GenBank/DDBJ whole genome shotgun (WGS) entry which is preliminary data.</text>
</comment>
<evidence type="ECO:0000259" key="1">
    <source>
        <dbReference type="PROSITE" id="PS50011"/>
    </source>
</evidence>
<proteinExistence type="predicted"/>
<keyword evidence="3" id="KW-1185">Reference proteome</keyword>
<name>A0ABR4AEZ9_9LECA</name>
<dbReference type="PANTHER" id="PTHR44167">
    <property type="entry name" value="OVARIAN-SPECIFIC SERINE/THREONINE-PROTEIN KINASE LOK-RELATED"/>
    <property type="match status" value="1"/>
</dbReference>
<dbReference type="InterPro" id="IPR011009">
    <property type="entry name" value="Kinase-like_dom_sf"/>
</dbReference>
<dbReference type="SUPFAM" id="SSF56112">
    <property type="entry name" value="Protein kinase-like (PK-like)"/>
    <property type="match status" value="1"/>
</dbReference>
<evidence type="ECO:0000313" key="2">
    <source>
        <dbReference type="EMBL" id="KAL2043416.1"/>
    </source>
</evidence>
<sequence length="376" mass="42752">MSLRYVSSFLKAYLNTFRSPANRLSSCASELKFAYTLFPTTLGLPRHISTISVDDLKQHEAQSTIPTNEKLVGQSGRHYLIERVLQSKEVPPSHVYLTTCGNQNFVVKNVLADFKYYQDMQRALGSSRYLRLLQDTIPDRSMFVYKYLKDHLLSLAQKALPLLLTKRILKDALRGLAELHHQNIVHTDIKPNNVLVQWSQTSHGIIIDEVRLGDLEDSAYVPPGSNIRGRQVGNQNWRSPEAHAEGRINKSSDMFSFGIVCIYAVLKHVILYVDEKALPEGELALAHVLERQISYFADPESFDGLLRHLGDSPWCQVLEALRGGFNKENPREPFVRWNMEPLDSDLKDLIGGLTNFDPAKRLTADEALSHNWFHDV</sequence>
<organism evidence="2 3">
    <name type="scientific">Stereocaulon virgatum</name>
    <dbReference type="NCBI Taxonomy" id="373712"/>
    <lineage>
        <taxon>Eukaryota</taxon>
        <taxon>Fungi</taxon>
        <taxon>Dikarya</taxon>
        <taxon>Ascomycota</taxon>
        <taxon>Pezizomycotina</taxon>
        <taxon>Lecanoromycetes</taxon>
        <taxon>OSLEUM clade</taxon>
        <taxon>Lecanoromycetidae</taxon>
        <taxon>Lecanorales</taxon>
        <taxon>Lecanorineae</taxon>
        <taxon>Stereocaulaceae</taxon>
        <taxon>Stereocaulon</taxon>
    </lineage>
</organism>
<dbReference type="PROSITE" id="PS50011">
    <property type="entry name" value="PROTEIN_KINASE_DOM"/>
    <property type="match status" value="1"/>
</dbReference>
<dbReference type="Proteomes" id="UP001590950">
    <property type="component" value="Unassembled WGS sequence"/>
</dbReference>
<accession>A0ABR4AEZ9</accession>
<dbReference type="PANTHER" id="PTHR44167:SF18">
    <property type="entry name" value="PROTEIN KINASE DOMAIN-CONTAINING PROTEIN"/>
    <property type="match status" value="1"/>
</dbReference>
<protein>
    <recommendedName>
        <fullName evidence="1">Protein kinase domain-containing protein</fullName>
    </recommendedName>
</protein>